<dbReference type="AlphaFoldDB" id="A0A840DTN0"/>
<dbReference type="RefSeq" id="WP_229706098.1">
    <property type="nucleotide sequence ID" value="NZ_BMNP01000004.1"/>
</dbReference>
<evidence type="ECO:0000259" key="1">
    <source>
        <dbReference type="Pfam" id="PF13614"/>
    </source>
</evidence>
<organism evidence="2 3">
    <name type="scientific">Anoxybacteroides voinovskiense</name>
    <dbReference type="NCBI Taxonomy" id="230470"/>
    <lineage>
        <taxon>Bacteria</taxon>
        <taxon>Bacillati</taxon>
        <taxon>Bacillota</taxon>
        <taxon>Bacilli</taxon>
        <taxon>Bacillales</taxon>
        <taxon>Anoxybacillaceae</taxon>
        <taxon>Anoxybacteroides</taxon>
    </lineage>
</organism>
<sequence length="275" mass="30368">MTNEQAKKRGEMIAIVSAKGGVGRTTLAVNLAVALTKKTITVSLLDGDFQFGDISLAMDLQPTFTIKDVAEELERIDAHSVLSYLCGHNSGVKVLPAPVRPEFADLVTNEVIEQVVRWLLNQFDYLIVDTSVGLDDKTLAIVEKADQVLVVTNLEMATLKNTKLLLETFQLLGLKEKTKLVINRATMESVIQATDIPDILGEQDPFYIPNDFQTASQSLNIGIPFVVSQGKSEIAKAVFKMAEGLTSRREIATFKAKQPSFLEKLFQKKRLKEGK</sequence>
<feature type="domain" description="AAA" evidence="1">
    <location>
        <begin position="11"/>
        <end position="181"/>
    </location>
</feature>
<dbReference type="PANTHER" id="PTHR43384">
    <property type="entry name" value="SEPTUM SITE-DETERMINING PROTEIN MIND HOMOLOG, CHLOROPLASTIC-RELATED"/>
    <property type="match status" value="1"/>
</dbReference>
<dbReference type="InterPro" id="IPR050625">
    <property type="entry name" value="ParA/MinD_ATPase"/>
</dbReference>
<dbReference type="InterPro" id="IPR027417">
    <property type="entry name" value="P-loop_NTPase"/>
</dbReference>
<dbReference type="SUPFAM" id="SSF52540">
    <property type="entry name" value="P-loop containing nucleoside triphosphate hydrolases"/>
    <property type="match status" value="1"/>
</dbReference>
<comment type="caution">
    <text evidence="2">The sequence shown here is derived from an EMBL/GenBank/DDBJ whole genome shotgun (WGS) entry which is preliminary data.</text>
</comment>
<accession>A0A840DTN0</accession>
<dbReference type="GO" id="GO:0005524">
    <property type="term" value="F:ATP binding"/>
    <property type="evidence" value="ECO:0007669"/>
    <property type="project" value="TreeGrafter"/>
</dbReference>
<dbReference type="Gene3D" id="3.40.50.300">
    <property type="entry name" value="P-loop containing nucleotide triphosphate hydrolases"/>
    <property type="match status" value="1"/>
</dbReference>
<name>A0A840DTN0_9BACL</name>
<gene>
    <name evidence="2" type="ORF">GGR02_001140</name>
</gene>
<proteinExistence type="predicted"/>
<dbReference type="GO" id="GO:0005829">
    <property type="term" value="C:cytosol"/>
    <property type="evidence" value="ECO:0007669"/>
    <property type="project" value="TreeGrafter"/>
</dbReference>
<dbReference type="InterPro" id="IPR025669">
    <property type="entry name" value="AAA_dom"/>
</dbReference>
<keyword evidence="3" id="KW-1185">Reference proteome</keyword>
<reference evidence="2 3" key="1">
    <citation type="submission" date="2020-08" db="EMBL/GenBank/DDBJ databases">
        <title>Genomic Encyclopedia of Type Strains, Phase IV (KMG-IV): sequencing the most valuable type-strain genomes for metagenomic binning, comparative biology and taxonomic classification.</title>
        <authorList>
            <person name="Goeker M."/>
        </authorList>
    </citation>
    <scope>NUCLEOTIDE SEQUENCE [LARGE SCALE GENOMIC DNA]</scope>
    <source>
        <strain evidence="2 3">DSM 17075</strain>
    </source>
</reference>
<dbReference type="GO" id="GO:0009898">
    <property type="term" value="C:cytoplasmic side of plasma membrane"/>
    <property type="evidence" value="ECO:0007669"/>
    <property type="project" value="TreeGrafter"/>
</dbReference>
<dbReference type="Proteomes" id="UP000559598">
    <property type="component" value="Unassembled WGS sequence"/>
</dbReference>
<protein>
    <submittedName>
        <fullName evidence="2">Pilus assembly protein CpaE</fullName>
    </submittedName>
</protein>
<dbReference type="Pfam" id="PF13614">
    <property type="entry name" value="AAA_31"/>
    <property type="match status" value="1"/>
</dbReference>
<dbReference type="EMBL" id="JACIDE010000006">
    <property type="protein sequence ID" value="MBB4073378.1"/>
    <property type="molecule type" value="Genomic_DNA"/>
</dbReference>
<evidence type="ECO:0000313" key="2">
    <source>
        <dbReference type="EMBL" id="MBB4073378.1"/>
    </source>
</evidence>
<evidence type="ECO:0000313" key="3">
    <source>
        <dbReference type="Proteomes" id="UP000559598"/>
    </source>
</evidence>
<dbReference type="GO" id="GO:0051782">
    <property type="term" value="P:negative regulation of cell division"/>
    <property type="evidence" value="ECO:0007669"/>
    <property type="project" value="TreeGrafter"/>
</dbReference>
<dbReference type="GO" id="GO:0016887">
    <property type="term" value="F:ATP hydrolysis activity"/>
    <property type="evidence" value="ECO:0007669"/>
    <property type="project" value="TreeGrafter"/>
</dbReference>
<dbReference type="PANTHER" id="PTHR43384:SF13">
    <property type="entry name" value="SLR0110 PROTEIN"/>
    <property type="match status" value="1"/>
</dbReference>